<feature type="signal peptide" evidence="1">
    <location>
        <begin position="1"/>
        <end position="23"/>
    </location>
</feature>
<keyword evidence="1" id="KW-0732">Signal</keyword>
<dbReference type="Proteomes" id="UP000708347">
    <property type="component" value="Unassembled WGS sequence"/>
</dbReference>
<keyword evidence="3" id="KW-1185">Reference proteome</keyword>
<name>A0ABX2JLP2_9MYCO</name>
<dbReference type="RefSeq" id="WP_174396373.1">
    <property type="nucleotide sequence ID" value="NZ_VBSB01000002.1"/>
</dbReference>
<gene>
    <name evidence="2" type="ORF">FEG63_02340</name>
</gene>
<protein>
    <recommendedName>
        <fullName evidence="4">Secreted protein</fullName>
    </recommendedName>
</protein>
<evidence type="ECO:0000313" key="2">
    <source>
        <dbReference type="EMBL" id="NTY58390.1"/>
    </source>
</evidence>
<dbReference type="EMBL" id="VBSB01000002">
    <property type="protein sequence ID" value="NTY58390.1"/>
    <property type="molecule type" value="Genomic_DNA"/>
</dbReference>
<comment type="caution">
    <text evidence="2">The sequence shown here is derived from an EMBL/GenBank/DDBJ whole genome shotgun (WGS) entry which is preliminary data.</text>
</comment>
<evidence type="ECO:0008006" key="4">
    <source>
        <dbReference type="Google" id="ProtNLM"/>
    </source>
</evidence>
<evidence type="ECO:0000256" key="1">
    <source>
        <dbReference type="SAM" id="SignalP"/>
    </source>
</evidence>
<proteinExistence type="predicted"/>
<reference evidence="2 3" key="1">
    <citation type="submission" date="2019-05" db="EMBL/GenBank/DDBJ databases">
        <title>Mycolicibacterium sphagni ENV482 genome assembly.</title>
        <authorList>
            <person name="Chen W."/>
            <person name="Faulkner N.W."/>
            <person name="Hyman M.R."/>
        </authorList>
    </citation>
    <scope>NUCLEOTIDE SEQUENCE [LARGE SCALE GENOMIC DNA]</scope>
    <source>
        <strain evidence="2 3">ENV482</strain>
    </source>
</reference>
<organism evidence="2 3">
    <name type="scientific">Mycolicibacterium sphagni</name>
    <dbReference type="NCBI Taxonomy" id="1786"/>
    <lineage>
        <taxon>Bacteria</taxon>
        <taxon>Bacillati</taxon>
        <taxon>Actinomycetota</taxon>
        <taxon>Actinomycetes</taxon>
        <taxon>Mycobacteriales</taxon>
        <taxon>Mycobacteriaceae</taxon>
        <taxon>Mycolicibacterium</taxon>
    </lineage>
</organism>
<sequence length="143" mass="14136">MKPVVAVGIVVVGGWLGAPPAVADDGPCVPGSPCNFVSPSGNIACSLMEAAPPGTQGSAAQAYCQTNSPPQAVVLDQYGSPTLVGCVQDSCTSRAGQGFPTLGYGQTARHSMFTCVSESAGVTCTTPPGGGFTISRSGITKVG</sequence>
<feature type="chain" id="PRO_5045736160" description="Secreted protein" evidence="1">
    <location>
        <begin position="24"/>
        <end position="143"/>
    </location>
</feature>
<evidence type="ECO:0000313" key="3">
    <source>
        <dbReference type="Proteomes" id="UP000708347"/>
    </source>
</evidence>
<accession>A0ABX2JLP2</accession>